<dbReference type="EMBL" id="JAZHXJ010000737">
    <property type="protein sequence ID" value="KAL1852497.1"/>
    <property type="molecule type" value="Genomic_DNA"/>
</dbReference>
<dbReference type="SUPFAM" id="SSF82153">
    <property type="entry name" value="FAS1 domain"/>
    <property type="match status" value="2"/>
</dbReference>
<keyword evidence="2" id="KW-0732">Signal</keyword>
<accession>A0ABR3W3T7</accession>
<gene>
    <name evidence="4" type="ORF">VTK73DRAFT_9185</name>
</gene>
<evidence type="ECO:0000313" key="5">
    <source>
        <dbReference type="Proteomes" id="UP001586593"/>
    </source>
</evidence>
<evidence type="ECO:0000256" key="2">
    <source>
        <dbReference type="SAM" id="SignalP"/>
    </source>
</evidence>
<feature type="compositionally biased region" description="Polar residues" evidence="1">
    <location>
        <begin position="389"/>
        <end position="413"/>
    </location>
</feature>
<dbReference type="Pfam" id="PF02469">
    <property type="entry name" value="Fasciclin"/>
    <property type="match status" value="2"/>
</dbReference>
<evidence type="ECO:0000313" key="4">
    <source>
        <dbReference type="EMBL" id="KAL1852497.1"/>
    </source>
</evidence>
<feature type="domain" description="FAS1" evidence="3">
    <location>
        <begin position="180"/>
        <end position="337"/>
    </location>
</feature>
<dbReference type="Gene3D" id="2.30.180.10">
    <property type="entry name" value="FAS1 domain"/>
    <property type="match status" value="2"/>
</dbReference>
<sequence>MGPSSTMTLTVLLSIVLAATLYSAGIEAAGERSLGSVLASRKELSTYYDLVKQYPDILLELPSYAGVTVVAPNNKAFSKLQNWDPKNETLVSSLLRYHVLQGTVATDTIPEGPSTVVPTLLTAKTYTNVSEGQNVLISKQPREVVIFTSGQGSRSTLVDGDLSFSGGLIQVVDTLLVPPERLELAVRDAYQDLTAFLGALYAADLVPLFAESPNVTIFAPRNEAFQAVADALESLPRNELVRILRYHLVTGQILSSATFYNSSGPNSTETAAESSFPVSAVLQNSSSSLVSTTTSSPTPVPLHFTRAGNDFYVDTARLVQPDILVANGVVHMIDAVLNPNASDMHPDTTQPTQAPAFAVTGEAHPDNSVSIPFTSALPCVTDCPGPSTAVPSETDSPTTTGAVTSRRTASANGGAQKCKWYR</sequence>
<dbReference type="PROSITE" id="PS50213">
    <property type="entry name" value="FAS1"/>
    <property type="match status" value="2"/>
</dbReference>
<evidence type="ECO:0000256" key="1">
    <source>
        <dbReference type="SAM" id="MobiDB-lite"/>
    </source>
</evidence>
<dbReference type="InterPro" id="IPR050904">
    <property type="entry name" value="Adhesion/Biosynth-related"/>
</dbReference>
<dbReference type="SMART" id="SM00554">
    <property type="entry name" value="FAS1"/>
    <property type="match status" value="2"/>
</dbReference>
<dbReference type="PANTHER" id="PTHR10900:SF77">
    <property type="entry name" value="FI19380P1"/>
    <property type="match status" value="1"/>
</dbReference>
<reference evidence="4 5" key="1">
    <citation type="journal article" date="2024" name="Commun. Biol.">
        <title>Comparative genomic analysis of thermophilic fungi reveals convergent evolutionary adaptations and gene losses.</title>
        <authorList>
            <person name="Steindorff A.S."/>
            <person name="Aguilar-Pontes M.V."/>
            <person name="Robinson A.J."/>
            <person name="Andreopoulos B."/>
            <person name="LaButti K."/>
            <person name="Kuo A."/>
            <person name="Mondo S."/>
            <person name="Riley R."/>
            <person name="Otillar R."/>
            <person name="Haridas S."/>
            <person name="Lipzen A."/>
            <person name="Grimwood J."/>
            <person name="Schmutz J."/>
            <person name="Clum A."/>
            <person name="Reid I.D."/>
            <person name="Moisan M.C."/>
            <person name="Butler G."/>
            <person name="Nguyen T.T.M."/>
            <person name="Dewar K."/>
            <person name="Conant G."/>
            <person name="Drula E."/>
            <person name="Henrissat B."/>
            <person name="Hansel C."/>
            <person name="Singer S."/>
            <person name="Hutchinson M.I."/>
            <person name="de Vries R.P."/>
            <person name="Natvig D.O."/>
            <person name="Powell A.J."/>
            <person name="Tsang A."/>
            <person name="Grigoriev I.V."/>
        </authorList>
    </citation>
    <scope>NUCLEOTIDE SEQUENCE [LARGE SCALE GENOMIC DNA]</scope>
    <source>
        <strain evidence="4 5">ATCC 24622</strain>
    </source>
</reference>
<dbReference type="InterPro" id="IPR036378">
    <property type="entry name" value="FAS1_dom_sf"/>
</dbReference>
<proteinExistence type="predicted"/>
<feature type="region of interest" description="Disordered" evidence="1">
    <location>
        <begin position="384"/>
        <end position="422"/>
    </location>
</feature>
<evidence type="ECO:0000259" key="3">
    <source>
        <dbReference type="PROSITE" id="PS50213"/>
    </source>
</evidence>
<keyword evidence="5" id="KW-1185">Reference proteome</keyword>
<feature type="domain" description="FAS1" evidence="3">
    <location>
        <begin position="31"/>
        <end position="176"/>
    </location>
</feature>
<comment type="caution">
    <text evidence="4">The sequence shown here is derived from an EMBL/GenBank/DDBJ whole genome shotgun (WGS) entry which is preliminary data.</text>
</comment>
<protein>
    <recommendedName>
        <fullName evidence="3">FAS1 domain-containing protein</fullName>
    </recommendedName>
</protein>
<name>A0ABR3W3T7_9PEZI</name>
<dbReference type="Proteomes" id="UP001586593">
    <property type="component" value="Unassembled WGS sequence"/>
</dbReference>
<organism evidence="4 5">
    <name type="scientific">Phialemonium thermophilum</name>
    <dbReference type="NCBI Taxonomy" id="223376"/>
    <lineage>
        <taxon>Eukaryota</taxon>
        <taxon>Fungi</taxon>
        <taxon>Dikarya</taxon>
        <taxon>Ascomycota</taxon>
        <taxon>Pezizomycotina</taxon>
        <taxon>Sordariomycetes</taxon>
        <taxon>Sordariomycetidae</taxon>
        <taxon>Cephalothecales</taxon>
        <taxon>Cephalothecaceae</taxon>
        <taxon>Phialemonium</taxon>
    </lineage>
</organism>
<feature type="chain" id="PRO_5045990273" description="FAS1 domain-containing protein" evidence="2">
    <location>
        <begin position="19"/>
        <end position="422"/>
    </location>
</feature>
<dbReference type="PANTHER" id="PTHR10900">
    <property type="entry name" value="PERIOSTIN-RELATED"/>
    <property type="match status" value="1"/>
</dbReference>
<feature type="signal peptide" evidence="2">
    <location>
        <begin position="1"/>
        <end position="18"/>
    </location>
</feature>
<dbReference type="InterPro" id="IPR000782">
    <property type="entry name" value="FAS1_domain"/>
</dbReference>